<evidence type="ECO:0000256" key="11">
    <source>
        <dbReference type="ARBA" id="ARBA00023303"/>
    </source>
</evidence>
<proteinExistence type="predicted"/>
<accession>A0A915KBH3</accession>
<evidence type="ECO:0000256" key="2">
    <source>
        <dbReference type="ARBA" id="ARBA00004651"/>
    </source>
</evidence>
<dbReference type="GO" id="GO:0005243">
    <property type="term" value="F:gap junction channel activity"/>
    <property type="evidence" value="ECO:0007669"/>
    <property type="project" value="TreeGrafter"/>
</dbReference>
<evidence type="ECO:0000313" key="14">
    <source>
        <dbReference type="WBParaSite" id="nRc.2.0.1.t35441-RA"/>
    </source>
</evidence>
<dbReference type="WBParaSite" id="nRc.2.0.1.t35441-RA">
    <property type="protein sequence ID" value="nRc.2.0.1.t35441-RA"/>
    <property type="gene ID" value="nRc.2.0.1.g35441"/>
</dbReference>
<keyword evidence="6" id="KW-0303">Gap junction</keyword>
<comment type="subcellular location">
    <subcellularLocation>
        <location evidence="1">Cell junction</location>
        <location evidence="1">Gap junction</location>
    </subcellularLocation>
    <subcellularLocation>
        <location evidence="2">Cell membrane</location>
        <topology evidence="2">Multi-pass membrane protein</topology>
    </subcellularLocation>
</comment>
<sequence>MINMLNEKIYIFLWFWFLFVSLYTVANLVFFLLSHMVACSRSKKIKRFLKIGAYQRYLQMKNVDQQGIGRKNETVDGKRSTLVNDGIRRFDADSIDSKILNKFIECFLGADGVLLIKFVSNQCGEILASALVYRLFNKFLQVELERRFPGRGNVQELAIVQENSSPSIDRPPTISNLSRLFENDRKKFNAVGFVEMNSLLDPSLNIS</sequence>
<dbReference type="GO" id="GO:0005921">
    <property type="term" value="C:gap junction"/>
    <property type="evidence" value="ECO:0007669"/>
    <property type="project" value="UniProtKB-SubCell"/>
</dbReference>
<evidence type="ECO:0000256" key="1">
    <source>
        <dbReference type="ARBA" id="ARBA00004610"/>
    </source>
</evidence>
<evidence type="ECO:0000256" key="9">
    <source>
        <dbReference type="ARBA" id="ARBA00023065"/>
    </source>
</evidence>
<evidence type="ECO:0000256" key="8">
    <source>
        <dbReference type="ARBA" id="ARBA00022989"/>
    </source>
</evidence>
<keyword evidence="3" id="KW-0813">Transport</keyword>
<dbReference type="AlphaFoldDB" id="A0A915KBH3"/>
<feature type="transmembrane region" description="Helical" evidence="12">
    <location>
        <begin position="12"/>
        <end position="38"/>
    </location>
</feature>
<evidence type="ECO:0000256" key="4">
    <source>
        <dbReference type="ARBA" id="ARBA00022475"/>
    </source>
</evidence>
<keyword evidence="8 12" id="KW-1133">Transmembrane helix</keyword>
<dbReference type="GO" id="GO:0005886">
    <property type="term" value="C:plasma membrane"/>
    <property type="evidence" value="ECO:0007669"/>
    <property type="project" value="UniProtKB-SubCell"/>
</dbReference>
<keyword evidence="9" id="KW-0406">Ion transport</keyword>
<dbReference type="GO" id="GO:0034220">
    <property type="term" value="P:monoatomic ion transmembrane transport"/>
    <property type="evidence" value="ECO:0007669"/>
    <property type="project" value="UniProtKB-KW"/>
</dbReference>
<evidence type="ECO:0000256" key="6">
    <source>
        <dbReference type="ARBA" id="ARBA00022868"/>
    </source>
</evidence>
<dbReference type="Pfam" id="PF00876">
    <property type="entry name" value="Innexin"/>
    <property type="match status" value="1"/>
</dbReference>
<name>A0A915KBH3_ROMCU</name>
<evidence type="ECO:0000256" key="12">
    <source>
        <dbReference type="SAM" id="Phobius"/>
    </source>
</evidence>
<organism evidence="13 14">
    <name type="scientific">Romanomermis culicivorax</name>
    <name type="common">Nematode worm</name>
    <dbReference type="NCBI Taxonomy" id="13658"/>
    <lineage>
        <taxon>Eukaryota</taxon>
        <taxon>Metazoa</taxon>
        <taxon>Ecdysozoa</taxon>
        <taxon>Nematoda</taxon>
        <taxon>Enoplea</taxon>
        <taxon>Dorylaimia</taxon>
        <taxon>Mermithida</taxon>
        <taxon>Mermithoidea</taxon>
        <taxon>Mermithidae</taxon>
        <taxon>Romanomermis</taxon>
    </lineage>
</organism>
<reference evidence="14" key="1">
    <citation type="submission" date="2022-11" db="UniProtKB">
        <authorList>
            <consortium name="WormBaseParasite"/>
        </authorList>
    </citation>
    <scope>IDENTIFICATION</scope>
</reference>
<evidence type="ECO:0000256" key="3">
    <source>
        <dbReference type="ARBA" id="ARBA00022448"/>
    </source>
</evidence>
<dbReference type="PANTHER" id="PTHR11893">
    <property type="entry name" value="INNEXIN"/>
    <property type="match status" value="1"/>
</dbReference>
<evidence type="ECO:0000256" key="5">
    <source>
        <dbReference type="ARBA" id="ARBA00022692"/>
    </source>
</evidence>
<keyword evidence="13" id="KW-1185">Reference proteome</keyword>
<dbReference type="PANTHER" id="PTHR11893:SF36">
    <property type="entry name" value="INNEXIN-5"/>
    <property type="match status" value="1"/>
</dbReference>
<evidence type="ECO:0000256" key="7">
    <source>
        <dbReference type="ARBA" id="ARBA00022949"/>
    </source>
</evidence>
<keyword evidence="5 12" id="KW-0812">Transmembrane</keyword>
<keyword evidence="7" id="KW-0965">Cell junction</keyword>
<keyword evidence="10 12" id="KW-0472">Membrane</keyword>
<protein>
    <submittedName>
        <fullName evidence="14">Innexin</fullName>
    </submittedName>
</protein>
<keyword evidence="11" id="KW-0407">Ion channel</keyword>
<evidence type="ECO:0000313" key="13">
    <source>
        <dbReference type="Proteomes" id="UP000887565"/>
    </source>
</evidence>
<evidence type="ECO:0000256" key="10">
    <source>
        <dbReference type="ARBA" id="ARBA00023136"/>
    </source>
</evidence>
<keyword evidence="4" id="KW-1003">Cell membrane</keyword>
<dbReference type="InterPro" id="IPR000990">
    <property type="entry name" value="Innexin"/>
</dbReference>
<dbReference type="Proteomes" id="UP000887565">
    <property type="component" value="Unplaced"/>
</dbReference>